<name>A0ABX4YKB0_9LEPT</name>
<evidence type="ECO:0000313" key="1">
    <source>
        <dbReference type="EMBL" id="PNV75585.1"/>
    </source>
</evidence>
<evidence type="ECO:0000313" key="2">
    <source>
        <dbReference type="Proteomes" id="UP000094669"/>
    </source>
</evidence>
<dbReference type="RefSeq" id="WP_010417829.1">
    <property type="nucleotide sequence ID" value="NZ_MCRM02000006.1"/>
</dbReference>
<protein>
    <submittedName>
        <fullName evidence="1">Uncharacterized protein</fullName>
    </submittedName>
</protein>
<reference evidence="1" key="1">
    <citation type="submission" date="2018-01" db="EMBL/GenBank/DDBJ databases">
        <title>Genomic characterization of Leptospira inadai serogroup Lyme isolated from captured rat in Brazil and comparative analysis with human reference strain.</title>
        <authorList>
            <person name="Moreno L.Z."/>
            <person name="Loureiro A.P."/>
            <person name="Miraglia F."/>
            <person name="Kremer F.S."/>
            <person name="Eslabao M.R."/>
            <person name="Dellagostin O.A."/>
            <person name="Lilenbaum W."/>
            <person name="Moreno A.M."/>
        </authorList>
    </citation>
    <scope>NUCLEOTIDE SEQUENCE [LARGE SCALE GENOMIC DNA]</scope>
    <source>
        <strain evidence="1">M34/99</strain>
    </source>
</reference>
<sequence length="218" mass="24683">MISTNVISYSFAGSWLSVYSQIPVLESKFYKNLFNDPERTQAVTTDEGLKIFQNTGILPFPEVLLNSVGIRVTGYTSLSVSNTFEKIKSEFNYVTHGGFGLGFSNVALYSEHEFNDLEIDGGIWLAEKFIIKNVKTNDKIKISEAKIIDFELIVDGNRKFHFQLQPRFGKKNSIFIAVLQDLPWNQIPVQLPDAKTVQELLDSSVLVLQEDILEIILK</sequence>
<dbReference type="EMBL" id="MCRM02000006">
    <property type="protein sequence ID" value="PNV75585.1"/>
    <property type="molecule type" value="Genomic_DNA"/>
</dbReference>
<proteinExistence type="predicted"/>
<comment type="caution">
    <text evidence="1">The sequence shown here is derived from an EMBL/GenBank/DDBJ whole genome shotgun (WGS) entry which is preliminary data.</text>
</comment>
<dbReference type="Proteomes" id="UP000094669">
    <property type="component" value="Unassembled WGS sequence"/>
</dbReference>
<gene>
    <name evidence="1" type="ORF">BES34_008110</name>
</gene>
<accession>A0ABX4YKB0</accession>
<organism evidence="1 2">
    <name type="scientific">Leptospira inadai serovar Lyme</name>
    <dbReference type="NCBI Taxonomy" id="293084"/>
    <lineage>
        <taxon>Bacteria</taxon>
        <taxon>Pseudomonadati</taxon>
        <taxon>Spirochaetota</taxon>
        <taxon>Spirochaetia</taxon>
        <taxon>Leptospirales</taxon>
        <taxon>Leptospiraceae</taxon>
        <taxon>Leptospira</taxon>
    </lineage>
</organism>
<keyword evidence="2" id="KW-1185">Reference proteome</keyword>